<evidence type="ECO:0000259" key="1">
    <source>
        <dbReference type="Pfam" id="PF04998"/>
    </source>
</evidence>
<protein>
    <recommendedName>
        <fullName evidence="1">RNA polymerase Rpb1 domain-containing protein</fullName>
    </recommendedName>
</protein>
<dbReference type="Gene3D" id="1.10.1790.20">
    <property type="match status" value="1"/>
</dbReference>
<evidence type="ECO:0000313" key="2">
    <source>
        <dbReference type="EMBL" id="KLT71899.1"/>
    </source>
</evidence>
<accession>A0A0J0YP50</accession>
<feature type="domain" description="RNA polymerase Rpb1" evidence="1">
    <location>
        <begin position="2"/>
        <end position="48"/>
    </location>
</feature>
<dbReference type="GO" id="GO:0003677">
    <property type="term" value="F:DNA binding"/>
    <property type="evidence" value="ECO:0007669"/>
    <property type="project" value="InterPro"/>
</dbReference>
<dbReference type="OrthoDB" id="9815296at2"/>
<feature type="non-terminal residue" evidence="2">
    <location>
        <position position="1"/>
    </location>
</feature>
<dbReference type="EMBL" id="JTDO01000118">
    <property type="protein sequence ID" value="KLT71899.1"/>
    <property type="molecule type" value="Genomic_DNA"/>
</dbReference>
<dbReference type="SUPFAM" id="SSF64484">
    <property type="entry name" value="beta and beta-prime subunits of DNA dependent RNA-polymerase"/>
    <property type="match status" value="1"/>
</dbReference>
<organism evidence="2 3">
    <name type="scientific">Neisseria arctica</name>
    <dbReference type="NCBI Taxonomy" id="1470200"/>
    <lineage>
        <taxon>Bacteria</taxon>
        <taxon>Pseudomonadati</taxon>
        <taxon>Pseudomonadota</taxon>
        <taxon>Betaproteobacteria</taxon>
        <taxon>Neisseriales</taxon>
        <taxon>Neisseriaceae</taxon>
        <taxon>Neisseria</taxon>
    </lineage>
</organism>
<evidence type="ECO:0000313" key="3">
    <source>
        <dbReference type="Proteomes" id="UP000036027"/>
    </source>
</evidence>
<comment type="caution">
    <text evidence="2">The sequence shown here is derived from an EMBL/GenBank/DDBJ whole genome shotgun (WGS) entry which is preliminary data.</text>
</comment>
<dbReference type="GO" id="GO:0006351">
    <property type="term" value="P:DNA-templated transcription"/>
    <property type="evidence" value="ECO:0007669"/>
    <property type="project" value="InterPro"/>
</dbReference>
<dbReference type="GO" id="GO:0003899">
    <property type="term" value="F:DNA-directed RNA polymerase activity"/>
    <property type="evidence" value="ECO:0007669"/>
    <property type="project" value="InterPro"/>
</dbReference>
<name>A0A0J0YP50_9NEIS</name>
<dbReference type="Pfam" id="PF04998">
    <property type="entry name" value="RNA_pol_Rpb1_5"/>
    <property type="match status" value="1"/>
</dbReference>
<dbReference type="STRING" id="1470200.PL75_11165"/>
<feature type="non-terminal residue" evidence="2">
    <location>
        <position position="82"/>
    </location>
</feature>
<dbReference type="Proteomes" id="UP000036027">
    <property type="component" value="Unassembled WGS sequence"/>
</dbReference>
<dbReference type="InterPro" id="IPR007081">
    <property type="entry name" value="RNA_pol_Rpb1_5"/>
</dbReference>
<dbReference type="AlphaFoldDB" id="A0A0J0YP50"/>
<gene>
    <name evidence="2" type="ORF">PL75_11165</name>
</gene>
<reference evidence="2 3" key="1">
    <citation type="submission" date="2014-11" db="EMBL/GenBank/DDBJ databases">
        <title>Genome of a novel goose pathogen.</title>
        <authorList>
            <person name="Hansen C.M."/>
            <person name="Hueffer K."/>
            <person name="Choi S.C."/>
        </authorList>
    </citation>
    <scope>NUCLEOTIDE SEQUENCE [LARGE SCALE GENOMIC DNA]</scope>
    <source>
        <strain evidence="2 3">KH1503</strain>
    </source>
</reference>
<proteinExistence type="predicted"/>
<sequence>RYIVQEVLEVYRLQGLKISDKHIEGIIRLMVLRVNIVDAGEKGFITAEQVERAGAMLANENALAEGKEAARFVNILLGITKA</sequence>
<keyword evidence="3" id="KW-1185">Reference proteome</keyword>